<dbReference type="SMART" id="SM00408">
    <property type="entry name" value="IGc2"/>
    <property type="match status" value="1"/>
</dbReference>
<keyword evidence="4" id="KW-0245">EGF-like domain</keyword>
<proteinExistence type="predicted"/>
<dbReference type="PROSITE" id="PS50026">
    <property type="entry name" value="EGF_3"/>
    <property type="match status" value="1"/>
</dbReference>
<keyword evidence="2 4" id="KW-1015">Disulfide bond</keyword>
<dbReference type="AlphaFoldDB" id="A0A9R0ETH5"/>
<dbReference type="InterPro" id="IPR000742">
    <property type="entry name" value="EGF"/>
</dbReference>
<dbReference type="PROSITE" id="PS00022">
    <property type="entry name" value="EGF_1"/>
    <property type="match status" value="1"/>
</dbReference>
<dbReference type="SUPFAM" id="SSF57196">
    <property type="entry name" value="EGF/Laminin"/>
    <property type="match status" value="1"/>
</dbReference>
<evidence type="ECO:0000259" key="6">
    <source>
        <dbReference type="PROSITE" id="PS50026"/>
    </source>
</evidence>
<comment type="caution">
    <text evidence="4">Lacks conserved residue(s) required for the propagation of feature annotation.</text>
</comment>
<name>A0A9R0ETH5_SPOFR</name>
<dbReference type="GO" id="GO:0007156">
    <property type="term" value="P:homophilic cell adhesion via plasma membrane adhesion molecules"/>
    <property type="evidence" value="ECO:0007669"/>
    <property type="project" value="TreeGrafter"/>
</dbReference>
<evidence type="ECO:0000256" key="1">
    <source>
        <dbReference type="ARBA" id="ARBA00022729"/>
    </source>
</evidence>
<evidence type="ECO:0000256" key="5">
    <source>
        <dbReference type="SAM" id="MobiDB-lite"/>
    </source>
</evidence>
<dbReference type="InterPro" id="IPR050958">
    <property type="entry name" value="Cell_Adh-Cytoskel_Orgn"/>
</dbReference>
<dbReference type="FunFam" id="2.60.40.10:FF:000107">
    <property type="entry name" value="Myosin, light chain kinase a"/>
    <property type="match status" value="1"/>
</dbReference>
<dbReference type="Gene3D" id="2.10.25.10">
    <property type="entry name" value="Laminin"/>
    <property type="match status" value="1"/>
</dbReference>
<dbReference type="Pfam" id="PF00008">
    <property type="entry name" value="EGF"/>
    <property type="match status" value="1"/>
</dbReference>
<dbReference type="PANTHER" id="PTHR45080">
    <property type="entry name" value="CONTACTIN 5"/>
    <property type="match status" value="1"/>
</dbReference>
<dbReference type="InterPro" id="IPR007110">
    <property type="entry name" value="Ig-like_dom"/>
</dbReference>
<feature type="domain" description="Ig-like" evidence="7">
    <location>
        <begin position="174"/>
        <end position="265"/>
    </location>
</feature>
<dbReference type="PANTHER" id="PTHR45080:SF8">
    <property type="entry name" value="IG-LIKE DOMAIN-CONTAINING PROTEIN"/>
    <property type="match status" value="1"/>
</dbReference>
<dbReference type="Proteomes" id="UP000829999">
    <property type="component" value="Chromosome 20"/>
</dbReference>
<dbReference type="InterPro" id="IPR013098">
    <property type="entry name" value="Ig_I-set"/>
</dbReference>
<keyword evidence="1" id="KW-0732">Signal</keyword>
<gene>
    <name evidence="9" type="primary">LOC118282217</name>
</gene>
<dbReference type="GO" id="GO:0005886">
    <property type="term" value="C:plasma membrane"/>
    <property type="evidence" value="ECO:0007669"/>
    <property type="project" value="TreeGrafter"/>
</dbReference>
<feature type="disulfide bond" evidence="4">
    <location>
        <begin position="293"/>
        <end position="310"/>
    </location>
</feature>
<dbReference type="Gene3D" id="2.60.40.10">
    <property type="entry name" value="Immunoglobulins"/>
    <property type="match status" value="1"/>
</dbReference>
<reference evidence="9" key="1">
    <citation type="submission" date="2025-08" db="UniProtKB">
        <authorList>
            <consortium name="RefSeq"/>
        </authorList>
    </citation>
    <scope>IDENTIFICATION</scope>
    <source>
        <tissue evidence="9">Whole larval tissue</tissue>
    </source>
</reference>
<dbReference type="GO" id="GO:0030424">
    <property type="term" value="C:axon"/>
    <property type="evidence" value="ECO:0007669"/>
    <property type="project" value="TreeGrafter"/>
</dbReference>
<keyword evidence="8" id="KW-1185">Reference proteome</keyword>
<feature type="disulfide bond" evidence="4">
    <location>
        <begin position="312"/>
        <end position="321"/>
    </location>
</feature>
<dbReference type="PROSITE" id="PS01186">
    <property type="entry name" value="EGF_2"/>
    <property type="match status" value="1"/>
</dbReference>
<evidence type="ECO:0000259" key="7">
    <source>
        <dbReference type="PROSITE" id="PS50835"/>
    </source>
</evidence>
<evidence type="ECO:0000256" key="2">
    <source>
        <dbReference type="ARBA" id="ARBA00023157"/>
    </source>
</evidence>
<dbReference type="Pfam" id="PF07679">
    <property type="entry name" value="I-set"/>
    <property type="match status" value="1"/>
</dbReference>
<protein>
    <submittedName>
        <fullName evidence="9">Protein vein isoform X1</fullName>
    </submittedName>
</protein>
<accession>A0A9R0ETH5</accession>
<dbReference type="GeneID" id="118282217"/>
<dbReference type="GO" id="GO:0050808">
    <property type="term" value="P:synapse organization"/>
    <property type="evidence" value="ECO:0007669"/>
    <property type="project" value="TreeGrafter"/>
</dbReference>
<dbReference type="InterPro" id="IPR013783">
    <property type="entry name" value="Ig-like_fold"/>
</dbReference>
<dbReference type="GO" id="GO:0008046">
    <property type="term" value="F:axon guidance receptor activity"/>
    <property type="evidence" value="ECO:0007669"/>
    <property type="project" value="TreeGrafter"/>
</dbReference>
<feature type="domain" description="EGF-like" evidence="6">
    <location>
        <begin position="280"/>
        <end position="322"/>
    </location>
</feature>
<dbReference type="OrthoDB" id="6133584at2759"/>
<dbReference type="CDD" id="cd00096">
    <property type="entry name" value="Ig"/>
    <property type="match status" value="1"/>
</dbReference>
<dbReference type="PROSITE" id="PS50835">
    <property type="entry name" value="IG_LIKE"/>
    <property type="match status" value="1"/>
</dbReference>
<dbReference type="RefSeq" id="XP_035459077.2">
    <property type="nucleotide sequence ID" value="XM_035603184.2"/>
</dbReference>
<feature type="region of interest" description="Disordered" evidence="5">
    <location>
        <begin position="1"/>
        <end position="26"/>
    </location>
</feature>
<dbReference type="InterPro" id="IPR003598">
    <property type="entry name" value="Ig_sub2"/>
</dbReference>
<evidence type="ECO:0000313" key="8">
    <source>
        <dbReference type="Proteomes" id="UP000829999"/>
    </source>
</evidence>
<keyword evidence="3" id="KW-0393">Immunoglobulin domain</keyword>
<dbReference type="InterPro" id="IPR036179">
    <property type="entry name" value="Ig-like_dom_sf"/>
</dbReference>
<organism evidence="8 9">
    <name type="scientific">Spodoptera frugiperda</name>
    <name type="common">Fall armyworm</name>
    <dbReference type="NCBI Taxonomy" id="7108"/>
    <lineage>
        <taxon>Eukaryota</taxon>
        <taxon>Metazoa</taxon>
        <taxon>Ecdysozoa</taxon>
        <taxon>Arthropoda</taxon>
        <taxon>Hexapoda</taxon>
        <taxon>Insecta</taxon>
        <taxon>Pterygota</taxon>
        <taxon>Neoptera</taxon>
        <taxon>Endopterygota</taxon>
        <taxon>Lepidoptera</taxon>
        <taxon>Glossata</taxon>
        <taxon>Ditrysia</taxon>
        <taxon>Noctuoidea</taxon>
        <taxon>Noctuidae</taxon>
        <taxon>Amphipyrinae</taxon>
        <taxon>Spodoptera</taxon>
    </lineage>
</organism>
<sequence>MIQSGPVARRPLSGEHRRTANEQGVTERCCDGAMKTERRAALWALLSLCCAALAAPRRLYCDRADVAWRAYRAPAAFEARVQSLAKDAATVQIKRVFRHQGHWPHENAVIRLKLPPDHLDCSGRFEVPLKNRRNYIVFAERRGHSAVALGPPIKRTGKLVKRIRAVYKPGYSSPARVEPMQSVRTTRGNRVRLECKASARPPPRISWYKDGKPVADIALRRFRVQNFRRRSVLVIRHARSEDSASYECRAQGAVGPPAIASANVSVLPPVTAAPDDATTLGSPCPMPDPSSYCLNGGTCLFFEIVQEQACKCPEGFNGQRCENKDISNRSSMSHSYTCKLGLSITYYC</sequence>
<dbReference type="CTD" id="38657"/>
<dbReference type="SUPFAM" id="SSF48726">
    <property type="entry name" value="Immunoglobulin"/>
    <property type="match status" value="1"/>
</dbReference>
<dbReference type="GO" id="GO:0043025">
    <property type="term" value="C:neuronal cell body"/>
    <property type="evidence" value="ECO:0007669"/>
    <property type="project" value="TreeGrafter"/>
</dbReference>
<dbReference type="SMART" id="SM00409">
    <property type="entry name" value="IG"/>
    <property type="match status" value="1"/>
</dbReference>
<evidence type="ECO:0000313" key="9">
    <source>
        <dbReference type="RefSeq" id="XP_035459077.2"/>
    </source>
</evidence>
<dbReference type="InterPro" id="IPR003599">
    <property type="entry name" value="Ig_sub"/>
</dbReference>
<evidence type="ECO:0000256" key="3">
    <source>
        <dbReference type="ARBA" id="ARBA00023319"/>
    </source>
</evidence>
<evidence type="ECO:0000256" key="4">
    <source>
        <dbReference type="PROSITE-ProRule" id="PRU00076"/>
    </source>
</evidence>